<dbReference type="InterPro" id="IPR050325">
    <property type="entry name" value="Prot/Nucl_acid_deglycase"/>
</dbReference>
<dbReference type="InterPro" id="IPR029062">
    <property type="entry name" value="Class_I_gatase-like"/>
</dbReference>
<evidence type="ECO:0000259" key="1">
    <source>
        <dbReference type="Pfam" id="PF01965"/>
    </source>
</evidence>
<name>A0ABR9QE23_9BACI</name>
<comment type="caution">
    <text evidence="2">The sequence shown here is derived from an EMBL/GenBank/DDBJ whole genome shotgun (WGS) entry which is preliminary data.</text>
</comment>
<dbReference type="Gene3D" id="3.40.50.880">
    <property type="match status" value="1"/>
</dbReference>
<proteinExistence type="predicted"/>
<keyword evidence="3" id="KW-1185">Reference proteome</keyword>
<gene>
    <name evidence="2" type="ORF">IMZ08_01525</name>
</gene>
<accession>A0ABR9QE23</accession>
<dbReference type="PANTHER" id="PTHR48094:SF12">
    <property type="entry name" value="PARKINSON DISEASE PROTEIN 7 HOMOLOG"/>
    <property type="match status" value="1"/>
</dbReference>
<dbReference type="EMBL" id="JADCLJ010000006">
    <property type="protein sequence ID" value="MBE4906735.1"/>
    <property type="molecule type" value="Genomic_DNA"/>
</dbReference>
<organism evidence="2 3">
    <name type="scientific">Litchfieldia luteola</name>
    <dbReference type="NCBI Taxonomy" id="682179"/>
    <lineage>
        <taxon>Bacteria</taxon>
        <taxon>Bacillati</taxon>
        <taxon>Bacillota</taxon>
        <taxon>Bacilli</taxon>
        <taxon>Bacillales</taxon>
        <taxon>Bacillaceae</taxon>
        <taxon>Litchfieldia</taxon>
    </lineage>
</organism>
<dbReference type="Proteomes" id="UP001516662">
    <property type="component" value="Unassembled WGS sequence"/>
</dbReference>
<evidence type="ECO:0000313" key="2">
    <source>
        <dbReference type="EMBL" id="MBE4906735.1"/>
    </source>
</evidence>
<dbReference type="SUPFAM" id="SSF52317">
    <property type="entry name" value="Class I glutamine amidotransferase-like"/>
    <property type="match status" value="1"/>
</dbReference>
<evidence type="ECO:0000313" key="3">
    <source>
        <dbReference type="Proteomes" id="UP001516662"/>
    </source>
</evidence>
<dbReference type="InterPro" id="IPR002818">
    <property type="entry name" value="DJ-1/PfpI"/>
</dbReference>
<protein>
    <submittedName>
        <fullName evidence="2">DJ-1/PfpI family protein</fullName>
    </submittedName>
</protein>
<dbReference type="RefSeq" id="WP_193534231.1">
    <property type="nucleotide sequence ID" value="NZ_JADCLJ010000006.1"/>
</dbReference>
<dbReference type="PANTHER" id="PTHR48094">
    <property type="entry name" value="PROTEIN/NUCLEIC ACID DEGLYCASE DJ-1-RELATED"/>
    <property type="match status" value="1"/>
</dbReference>
<reference evidence="2 3" key="1">
    <citation type="submission" date="2020-10" db="EMBL/GenBank/DDBJ databases">
        <title>Bacillus sp. HD4P25, an endophyte from a halophyte.</title>
        <authorList>
            <person name="Sun J.-Q."/>
        </authorList>
    </citation>
    <scope>NUCLEOTIDE SEQUENCE [LARGE SCALE GENOMIC DNA]</scope>
    <source>
        <strain evidence="2 3">YIM 93174</strain>
    </source>
</reference>
<dbReference type="Pfam" id="PF01965">
    <property type="entry name" value="DJ-1_PfpI"/>
    <property type="match status" value="1"/>
</dbReference>
<feature type="domain" description="DJ-1/PfpI" evidence="1">
    <location>
        <begin position="4"/>
        <end position="162"/>
    </location>
</feature>
<sequence length="188" mass="21001">MNIHILIYNDYAHFEANLIGWIKGRGHELVTVSLGESEITSAEGFIMKPHTTIDKVNPNDIDIFIVPGGDAPSILGNEKLQKLLQQVNEQNKLIGSICYGPLVLADAGILKKRKFTTSVTPDLELFNHFTREAFVENGVIVDENIVTAKGDDYVDFALTICKLANLTTENALNYWASFFRSKQEMVNQ</sequence>